<dbReference type="EMBL" id="CP068393">
    <property type="protein sequence ID" value="QUC66488.1"/>
    <property type="molecule type" value="Genomic_DNA"/>
</dbReference>
<accession>A0AC61NKC0</accession>
<name>A0AC61NKC0_9FIRM</name>
<organism evidence="1 2">
    <name type="scientific">Aristaeella hokkaidonensis</name>
    <dbReference type="NCBI Taxonomy" id="3046382"/>
    <lineage>
        <taxon>Bacteria</taxon>
        <taxon>Bacillati</taxon>
        <taxon>Bacillota</taxon>
        <taxon>Clostridia</taxon>
        <taxon>Eubacteriales</taxon>
        <taxon>Aristaeellaceae</taxon>
        <taxon>Aristaeella</taxon>
    </lineage>
</organism>
<evidence type="ECO:0000313" key="1">
    <source>
        <dbReference type="EMBL" id="QUC66488.1"/>
    </source>
</evidence>
<sequence length="463" mass="50435">MEKKNALIRDLTTGSVPKTLLTFSMPLFLSGLLQMVYNMVDMIVVGNFVGTQGLSAVSIGGEVLMLITFVAMGFSNAGQILISRYVGAKRHDLVGEMVGTLFTLLEGLAVIIMVIFLFTYKEIINWLNTPEDIWEYTRQYCITCVWGVVFIYGYNLVSAILRGMGDSKHPFIFIAIASVINVVLDILFVGPLGMGPLGAALATVIGQAVSFLFALRLLYKNREQIHFDFKPRHFRIYKNVINQLLSLGIPMVIQSAAITFSMLFVNSYINTYGTVAVAVTGVARKLENMIGVVSQAISSAGGAMVSQALGAGKTERVPKVVGHAMWIVAIPAAVFAVITLFKPEWLFGLFSQDPEVLAMAITYIPIAMIQYLGCVLRPPNFALINGSGNSKLNLAVALLDGIFTRIGLSLLLGVTFAWGIRGFWYGNALSGLVPFLIGTAYLLSGKWKRMGAPKKVETAEELD</sequence>
<reference evidence="1" key="1">
    <citation type="submission" date="2021-01" db="EMBL/GenBank/DDBJ databases">
        <title>Complete genome sequence of Clostridiales bacterium R-7.</title>
        <authorList>
            <person name="Mahoney-Kurpe S.C."/>
            <person name="Palevich N."/>
            <person name="Koike S."/>
            <person name="Moon C.D."/>
            <person name="Attwood G.T."/>
        </authorList>
    </citation>
    <scope>NUCLEOTIDE SEQUENCE</scope>
    <source>
        <strain evidence="1">R-7</strain>
    </source>
</reference>
<evidence type="ECO:0000313" key="2">
    <source>
        <dbReference type="Proteomes" id="UP000682782"/>
    </source>
</evidence>
<gene>
    <name evidence="1" type="ORF">JYE49_11540</name>
</gene>
<proteinExistence type="predicted"/>
<protein>
    <submittedName>
        <fullName evidence="1">MATE family efflux transporter</fullName>
    </submittedName>
</protein>
<dbReference type="Proteomes" id="UP000682782">
    <property type="component" value="Chromosome"/>
</dbReference>
<keyword evidence="2" id="KW-1185">Reference proteome</keyword>